<accession>A0A2N3KW49</accession>
<feature type="active site" description="GMP-histidine intermediate" evidence="15">
    <location>
        <position position="55"/>
    </location>
</feature>
<feature type="binding site" evidence="16">
    <location>
        <begin position="39"/>
        <end position="41"/>
    </location>
    <ligand>
        <name>GTP</name>
        <dbReference type="ChEBI" id="CHEBI:37565"/>
    </ligand>
</feature>
<comment type="similarity">
    <text evidence="7 14">Belongs to the CobU/CobP family.</text>
</comment>
<evidence type="ECO:0000256" key="4">
    <source>
        <dbReference type="ARBA" id="ARBA00003889"/>
    </source>
</evidence>
<dbReference type="EC" id="2.7.7.62" evidence="14"/>
<gene>
    <name evidence="17" type="ORF">COO20_08595</name>
</gene>
<keyword evidence="13 14" id="KW-0342">GTP-binding</keyword>
<evidence type="ECO:0000256" key="7">
    <source>
        <dbReference type="ARBA" id="ARBA00007490"/>
    </source>
</evidence>
<keyword evidence="11 14" id="KW-0418">Kinase</keyword>
<dbReference type="InterPro" id="IPR027417">
    <property type="entry name" value="P-loop_NTPase"/>
</dbReference>
<dbReference type="EMBL" id="NWTK01000004">
    <property type="protein sequence ID" value="PKR54784.1"/>
    <property type="molecule type" value="Genomic_DNA"/>
</dbReference>
<dbReference type="GO" id="GO:0009236">
    <property type="term" value="P:cobalamin biosynthetic process"/>
    <property type="evidence" value="ECO:0007669"/>
    <property type="project" value="UniProtKB-UniRule"/>
</dbReference>
<feature type="binding site" evidence="16">
    <location>
        <begin position="15"/>
        <end position="22"/>
    </location>
    <ligand>
        <name>GTP</name>
        <dbReference type="ChEBI" id="CHEBI:37565"/>
    </ligand>
</feature>
<comment type="catalytic activity">
    <reaction evidence="2 14">
        <text>adenosylcob(III)inamide phosphate + GTP + H(+) = adenosylcob(III)inamide-GDP + diphosphate</text>
        <dbReference type="Rhea" id="RHEA:22712"/>
        <dbReference type="ChEBI" id="CHEBI:15378"/>
        <dbReference type="ChEBI" id="CHEBI:33019"/>
        <dbReference type="ChEBI" id="CHEBI:37565"/>
        <dbReference type="ChEBI" id="CHEBI:58502"/>
        <dbReference type="ChEBI" id="CHEBI:60487"/>
        <dbReference type="EC" id="2.7.7.62"/>
    </reaction>
</comment>
<dbReference type="PANTHER" id="PTHR34848">
    <property type="match status" value="1"/>
</dbReference>
<dbReference type="Proteomes" id="UP000233597">
    <property type="component" value="Unassembled WGS sequence"/>
</dbReference>
<dbReference type="InterPro" id="IPR003203">
    <property type="entry name" value="CobU/CobP"/>
</dbReference>
<evidence type="ECO:0000256" key="12">
    <source>
        <dbReference type="ARBA" id="ARBA00022840"/>
    </source>
</evidence>
<dbReference type="Pfam" id="PF02283">
    <property type="entry name" value="CobU"/>
    <property type="match status" value="1"/>
</dbReference>
<evidence type="ECO:0000256" key="13">
    <source>
        <dbReference type="ARBA" id="ARBA00023134"/>
    </source>
</evidence>
<name>A0A2N3KW49_9PROT</name>
<keyword evidence="17" id="KW-0548">Nucleotidyltransferase</keyword>
<comment type="catalytic activity">
    <reaction evidence="1 14">
        <text>adenosylcob(III)inamide + ATP = adenosylcob(III)inamide phosphate + ADP + H(+)</text>
        <dbReference type="Rhea" id="RHEA:15769"/>
        <dbReference type="ChEBI" id="CHEBI:2480"/>
        <dbReference type="ChEBI" id="CHEBI:15378"/>
        <dbReference type="ChEBI" id="CHEBI:30616"/>
        <dbReference type="ChEBI" id="CHEBI:58502"/>
        <dbReference type="ChEBI" id="CHEBI:456216"/>
        <dbReference type="EC" id="2.7.1.156"/>
    </reaction>
</comment>
<evidence type="ECO:0000313" key="18">
    <source>
        <dbReference type="Proteomes" id="UP000233597"/>
    </source>
</evidence>
<dbReference type="PANTHER" id="PTHR34848:SF1">
    <property type="entry name" value="BIFUNCTIONAL ADENOSYLCOBALAMIN BIOSYNTHESIS PROTEIN COBU"/>
    <property type="match status" value="1"/>
</dbReference>
<evidence type="ECO:0000256" key="14">
    <source>
        <dbReference type="PIRNR" id="PIRNR006135"/>
    </source>
</evidence>
<comment type="pathway">
    <text evidence="6 14">Cofactor biosynthesis; adenosylcobalamin biosynthesis; adenosylcobalamin from cob(II)yrinate a,c-diamide: step 5/7.</text>
</comment>
<evidence type="ECO:0000313" key="17">
    <source>
        <dbReference type="EMBL" id="PKR54784.1"/>
    </source>
</evidence>
<keyword evidence="8 14" id="KW-0169">Cobalamin biosynthesis</keyword>
<comment type="function">
    <text evidence="4 14">Catalyzes ATP-dependent phosphorylation of adenosylcobinamide and addition of GMP to adenosylcobinamide phosphate.</text>
</comment>
<dbReference type="UniPathway" id="UPA00148">
    <property type="reaction ID" value="UER00236"/>
</dbReference>
<sequence length="175" mass="19139">MAPKVIENGVHLILGGARSGKSKFAEDMVIAAGGGTYIATGRAWDDEMVDRIAHHKQRRGPLWATIEEPHDLCGVLERLDQQSEGPVLVDCLTLWLTNLMIGEHDIEAEIERLCVLLPRLALPVLLVSNEVGFGIVPENAMARAFRDHAGRLHQRIAALSRQVTLVVAGIPMSVK</sequence>
<dbReference type="OrthoDB" id="9788370at2"/>
<evidence type="ECO:0000256" key="16">
    <source>
        <dbReference type="PIRSR" id="PIRSR006135-2"/>
    </source>
</evidence>
<dbReference type="GO" id="GO:0008820">
    <property type="term" value="F:cobinamide phosphate guanylyltransferase activity"/>
    <property type="evidence" value="ECO:0007669"/>
    <property type="project" value="UniProtKB-UniRule"/>
</dbReference>
<evidence type="ECO:0000256" key="9">
    <source>
        <dbReference type="ARBA" id="ARBA00022679"/>
    </source>
</evidence>
<evidence type="ECO:0000256" key="15">
    <source>
        <dbReference type="PIRSR" id="PIRSR006135-1"/>
    </source>
</evidence>
<comment type="caution">
    <text evidence="17">The sequence shown here is derived from an EMBL/GenBank/DDBJ whole genome shotgun (WGS) entry which is preliminary data.</text>
</comment>
<keyword evidence="10 14" id="KW-0547">Nucleotide-binding</keyword>
<dbReference type="SUPFAM" id="SSF52540">
    <property type="entry name" value="P-loop containing nucleoside triphosphate hydrolases"/>
    <property type="match status" value="1"/>
</dbReference>
<organism evidence="17 18">
    <name type="scientific">Thalassospira marina</name>
    <dbReference type="NCBI Taxonomy" id="2048283"/>
    <lineage>
        <taxon>Bacteria</taxon>
        <taxon>Pseudomonadati</taxon>
        <taxon>Pseudomonadota</taxon>
        <taxon>Alphaproteobacteria</taxon>
        <taxon>Rhodospirillales</taxon>
        <taxon>Thalassospiraceae</taxon>
        <taxon>Thalassospira</taxon>
    </lineage>
</organism>
<evidence type="ECO:0000256" key="10">
    <source>
        <dbReference type="ARBA" id="ARBA00022741"/>
    </source>
</evidence>
<evidence type="ECO:0000256" key="2">
    <source>
        <dbReference type="ARBA" id="ARBA00000711"/>
    </source>
</evidence>
<proteinExistence type="inferred from homology"/>
<dbReference type="CDD" id="cd00544">
    <property type="entry name" value="CobU"/>
    <property type="match status" value="1"/>
</dbReference>
<protein>
    <recommendedName>
        <fullName evidence="14">Bifunctional adenosylcobalamin biosynthesis protein</fullName>
        <ecNumber evidence="14">2.7.1.156</ecNumber>
        <ecNumber evidence="14">2.7.7.62</ecNumber>
    </recommendedName>
</protein>
<keyword evidence="12 14" id="KW-0067">ATP-binding</keyword>
<evidence type="ECO:0000256" key="1">
    <source>
        <dbReference type="ARBA" id="ARBA00000312"/>
    </source>
</evidence>
<evidence type="ECO:0000256" key="5">
    <source>
        <dbReference type="ARBA" id="ARBA00004692"/>
    </source>
</evidence>
<keyword evidence="9 14" id="KW-0808">Transferase</keyword>
<comment type="pathway">
    <text evidence="5 14">Cofactor biosynthesis; adenosylcobalamin biosynthesis; adenosylcobalamin from cob(II)yrinate a,c-diamide: step 6/7.</text>
</comment>
<feature type="binding site" evidence="16">
    <location>
        <position position="67"/>
    </location>
    <ligand>
        <name>GTP</name>
        <dbReference type="ChEBI" id="CHEBI:37565"/>
    </ligand>
</feature>
<dbReference type="RefSeq" id="WP_101265534.1">
    <property type="nucleotide sequence ID" value="NZ_NWTK01000004.1"/>
</dbReference>
<dbReference type="GO" id="GO:0005525">
    <property type="term" value="F:GTP binding"/>
    <property type="evidence" value="ECO:0007669"/>
    <property type="project" value="UniProtKB-UniRule"/>
</dbReference>
<dbReference type="PIRSF" id="PIRSF006135">
    <property type="entry name" value="CobU"/>
    <property type="match status" value="1"/>
</dbReference>
<reference evidence="17 18" key="1">
    <citation type="submission" date="2017-09" db="EMBL/GenBank/DDBJ databases">
        <title>Biodiversity and function of Thalassospira species in the particle-attached aromatic-hydrocarbon-degrading consortia from the surface seawater of the South China Sea.</title>
        <authorList>
            <person name="Dong C."/>
            <person name="Liu R."/>
            <person name="Shao Z."/>
        </authorList>
    </citation>
    <scope>NUCLEOTIDE SEQUENCE [LARGE SCALE GENOMIC DNA]</scope>
    <source>
        <strain evidence="17 18">CSC1P2</strain>
    </source>
</reference>
<comment type="catalytic activity">
    <reaction evidence="3">
        <text>adenosylcob(III)inamide + GTP = adenosylcob(III)inamide phosphate + GDP + H(+)</text>
        <dbReference type="Rhea" id="RHEA:15765"/>
        <dbReference type="ChEBI" id="CHEBI:2480"/>
        <dbReference type="ChEBI" id="CHEBI:15378"/>
        <dbReference type="ChEBI" id="CHEBI:37565"/>
        <dbReference type="ChEBI" id="CHEBI:58189"/>
        <dbReference type="ChEBI" id="CHEBI:58502"/>
        <dbReference type="EC" id="2.7.1.156"/>
    </reaction>
</comment>
<dbReference type="EC" id="2.7.1.156" evidence="14"/>
<evidence type="ECO:0000256" key="6">
    <source>
        <dbReference type="ARBA" id="ARBA00005159"/>
    </source>
</evidence>
<evidence type="ECO:0000256" key="8">
    <source>
        <dbReference type="ARBA" id="ARBA00022573"/>
    </source>
</evidence>
<dbReference type="GO" id="GO:0043752">
    <property type="term" value="F:adenosylcobinamide kinase activity"/>
    <property type="evidence" value="ECO:0007669"/>
    <property type="project" value="UniProtKB-EC"/>
</dbReference>
<feature type="binding site" evidence="16">
    <location>
        <begin position="56"/>
        <end position="59"/>
    </location>
    <ligand>
        <name>GTP</name>
        <dbReference type="ChEBI" id="CHEBI:37565"/>
    </ligand>
</feature>
<evidence type="ECO:0000256" key="3">
    <source>
        <dbReference type="ARBA" id="ARBA00001522"/>
    </source>
</evidence>
<evidence type="ECO:0000256" key="11">
    <source>
        <dbReference type="ARBA" id="ARBA00022777"/>
    </source>
</evidence>
<feature type="binding site" evidence="16">
    <location>
        <position position="90"/>
    </location>
    <ligand>
        <name>GTP</name>
        <dbReference type="ChEBI" id="CHEBI:37565"/>
    </ligand>
</feature>
<dbReference type="NCBIfam" id="NF004469">
    <property type="entry name" value="PRK05800.1"/>
    <property type="match status" value="1"/>
</dbReference>
<dbReference type="GO" id="GO:0005524">
    <property type="term" value="F:ATP binding"/>
    <property type="evidence" value="ECO:0007669"/>
    <property type="project" value="UniProtKB-UniRule"/>
</dbReference>
<dbReference type="Gene3D" id="3.40.50.300">
    <property type="entry name" value="P-loop containing nucleotide triphosphate hydrolases"/>
    <property type="match status" value="1"/>
</dbReference>
<dbReference type="AlphaFoldDB" id="A0A2N3KW49"/>